<dbReference type="AlphaFoldDB" id="A0A0V1I329"/>
<organism evidence="1 2">
    <name type="scientific">Trichinella zimbabwensis</name>
    <dbReference type="NCBI Taxonomy" id="268475"/>
    <lineage>
        <taxon>Eukaryota</taxon>
        <taxon>Metazoa</taxon>
        <taxon>Ecdysozoa</taxon>
        <taxon>Nematoda</taxon>
        <taxon>Enoplea</taxon>
        <taxon>Dorylaimia</taxon>
        <taxon>Trichinellida</taxon>
        <taxon>Trichinellidae</taxon>
        <taxon>Trichinella</taxon>
    </lineage>
</organism>
<reference evidence="1 2" key="1">
    <citation type="submission" date="2015-01" db="EMBL/GenBank/DDBJ databases">
        <title>Evolution of Trichinella species and genotypes.</title>
        <authorList>
            <person name="Korhonen P.K."/>
            <person name="Edoardo P."/>
            <person name="Giuseppe L.R."/>
            <person name="Gasser R.B."/>
        </authorList>
    </citation>
    <scope>NUCLEOTIDE SEQUENCE [LARGE SCALE GENOMIC DNA]</scope>
    <source>
        <strain evidence="1">ISS1029</strain>
    </source>
</reference>
<name>A0A0V1I329_9BILA</name>
<keyword evidence="2" id="KW-1185">Reference proteome</keyword>
<dbReference type="OrthoDB" id="6154864at2759"/>
<evidence type="ECO:0000313" key="1">
    <source>
        <dbReference type="EMBL" id="KRZ17306.1"/>
    </source>
</evidence>
<accession>A0A0V1I329</accession>
<comment type="caution">
    <text evidence="1">The sequence shown here is derived from an EMBL/GenBank/DDBJ whole genome shotgun (WGS) entry which is preliminary data.</text>
</comment>
<gene>
    <name evidence="1" type="ORF">T11_8455</name>
</gene>
<dbReference type="EMBL" id="JYDP01000007">
    <property type="protein sequence ID" value="KRZ17306.1"/>
    <property type="molecule type" value="Genomic_DNA"/>
</dbReference>
<protein>
    <submittedName>
        <fullName evidence="1">Uncharacterized protein</fullName>
    </submittedName>
</protein>
<dbReference type="STRING" id="268475.A0A0V1I329"/>
<sequence>MAIWKKKARKAVWKKQSTEETKSIPQIYGEEAAAVSAEPSTFGQVRNAVYSQRTKRSPRHPRNHQDAIVADEFRRMKSGKAFLLSESVEKHILVFPTANNIKLLVAIKTWIIDGTFKVIPEWYQQLFTIHVLASGANRILFMYGLTDNLRHKQSGSSGGRPQSRYYHLLPLWNVHKDQSSLGNLINRLNKNAGGNKLGFYKLLQLLKDEQGVVETLMNQLLLIDPAAGWLRRVNRTYAEKQRQTMIYMGEYTSDRRTFEQYVEALMYLTPEPI</sequence>
<dbReference type="Proteomes" id="UP000055024">
    <property type="component" value="Unassembled WGS sequence"/>
</dbReference>
<evidence type="ECO:0000313" key="2">
    <source>
        <dbReference type="Proteomes" id="UP000055024"/>
    </source>
</evidence>
<proteinExistence type="predicted"/>